<evidence type="ECO:0000313" key="2">
    <source>
        <dbReference type="Proteomes" id="UP000231019"/>
    </source>
</evidence>
<dbReference type="Proteomes" id="UP000231019">
    <property type="component" value="Unassembled WGS sequence"/>
</dbReference>
<dbReference type="Gene3D" id="2.130.10.10">
    <property type="entry name" value="YVTN repeat-like/Quinoprotein amine dehydrogenase"/>
    <property type="match status" value="1"/>
</dbReference>
<dbReference type="SUPFAM" id="SSF75011">
    <property type="entry name" value="3-carboxy-cis,cis-mucoante lactonizing enzyme"/>
    <property type="match status" value="1"/>
</dbReference>
<organism evidence="1 2">
    <name type="scientific">bacterium (Candidatus Blackallbacteria) CG17_big_fil_post_rev_8_21_14_2_50_48_46</name>
    <dbReference type="NCBI Taxonomy" id="2014261"/>
    <lineage>
        <taxon>Bacteria</taxon>
        <taxon>Candidatus Blackallbacteria</taxon>
    </lineage>
</organism>
<gene>
    <name evidence="1" type="ORF">COW36_01080</name>
</gene>
<accession>A0A2M7GBA0</accession>
<dbReference type="InterPro" id="IPR015943">
    <property type="entry name" value="WD40/YVTN_repeat-like_dom_sf"/>
</dbReference>
<reference evidence="1 2" key="1">
    <citation type="submission" date="2017-09" db="EMBL/GenBank/DDBJ databases">
        <title>Depth-based differentiation of microbial function through sediment-hosted aquifers and enrichment of novel symbionts in the deep terrestrial subsurface.</title>
        <authorList>
            <person name="Probst A.J."/>
            <person name="Ladd B."/>
            <person name="Jarett J.K."/>
            <person name="Geller-Mcgrath D.E."/>
            <person name="Sieber C.M."/>
            <person name="Emerson J.B."/>
            <person name="Anantharaman K."/>
            <person name="Thomas B.C."/>
            <person name="Malmstrom R."/>
            <person name="Stieglmeier M."/>
            <person name="Klingl A."/>
            <person name="Woyke T."/>
            <person name="Ryan C.M."/>
            <person name="Banfield J.F."/>
        </authorList>
    </citation>
    <scope>NUCLEOTIDE SEQUENCE [LARGE SCALE GENOMIC DNA]</scope>
    <source>
        <strain evidence="1">CG17_big_fil_post_rev_8_21_14_2_50_48_46</strain>
    </source>
</reference>
<sequence>MPITTSESVQKLCSLAVQQNLASASQLAIAVQTYILMKIEALQCNYLLEHNSGRLLLRDRSAPAGNEAMDEWASFDMPAPAFQGEWAPYASNKVALFNEKGVFTGVQDRGHSEITPSFKGGYVWLKNQAYQMNMLLNTMVPVNDVKRGPYDFFIPPHQNTGIFLIDRAAGTLFMSDFTLSQTSAQLQVRDPGSKKAINVAYSQQTKTIYITDHHTPDILVINPSNRQKERIYTEHGILGNLTLDDKLGLIFAVLADASKEPAVLIFSIKDYSHQGTILLPGKRFSEVDDPCDLIAISPDRKSLMVMTYTDEGALFTPIISQIDIEKKQLVKSYNLNHEDKPVGFAFLQADVKAGTVVPFDKMLADKGIIHKIQLAALVRQIEMLEKDKDKPLLDQDIESAMSHIQGNFSNEEIDAVTEVTPETVTQMAQDTFFEWQGRGDMKPEEKQVFVERLSQMKADPKVSKTNGVFVLNWIKGLMG</sequence>
<dbReference type="AlphaFoldDB" id="A0A2M7GBA0"/>
<evidence type="ECO:0000313" key="1">
    <source>
        <dbReference type="EMBL" id="PIW19461.1"/>
    </source>
</evidence>
<comment type="caution">
    <text evidence="1">The sequence shown here is derived from an EMBL/GenBank/DDBJ whole genome shotgun (WGS) entry which is preliminary data.</text>
</comment>
<protein>
    <submittedName>
        <fullName evidence="1">Uncharacterized protein</fullName>
    </submittedName>
</protein>
<name>A0A2M7GBA0_9BACT</name>
<proteinExistence type="predicted"/>
<dbReference type="EMBL" id="PFFQ01000004">
    <property type="protein sequence ID" value="PIW19461.1"/>
    <property type="molecule type" value="Genomic_DNA"/>
</dbReference>